<evidence type="ECO:0000256" key="1">
    <source>
        <dbReference type="ARBA" id="ARBA00023157"/>
    </source>
</evidence>
<feature type="chain" id="PRO_5017348707" evidence="3">
    <location>
        <begin position="17"/>
        <end position="69"/>
    </location>
</feature>
<dbReference type="FunFam" id="4.10.400.10:FF:000014">
    <property type="entry name" value="Relaxin family peptide receptor 1"/>
    <property type="match status" value="1"/>
</dbReference>
<evidence type="ECO:0000313" key="5">
    <source>
        <dbReference type="Proteomes" id="UP000261520"/>
    </source>
</evidence>
<dbReference type="SMART" id="SM00192">
    <property type="entry name" value="LDLa"/>
    <property type="match status" value="1"/>
</dbReference>
<proteinExistence type="predicted"/>
<protein>
    <submittedName>
        <fullName evidence="4">Uncharacterized protein</fullName>
    </submittedName>
</protein>
<reference evidence="4" key="1">
    <citation type="submission" date="2025-08" db="UniProtKB">
        <authorList>
            <consortium name="Ensembl"/>
        </authorList>
    </citation>
    <scope>IDENTIFICATION</scope>
</reference>
<evidence type="ECO:0000256" key="2">
    <source>
        <dbReference type="PROSITE-ProRule" id="PRU00124"/>
    </source>
</evidence>
<dbReference type="SUPFAM" id="SSF57424">
    <property type="entry name" value="LDL receptor-like module"/>
    <property type="match status" value="1"/>
</dbReference>
<dbReference type="InterPro" id="IPR036055">
    <property type="entry name" value="LDL_receptor-like_sf"/>
</dbReference>
<organism evidence="4 5">
    <name type="scientific">Periophthalmus magnuspinnatus</name>
    <dbReference type="NCBI Taxonomy" id="409849"/>
    <lineage>
        <taxon>Eukaryota</taxon>
        <taxon>Metazoa</taxon>
        <taxon>Chordata</taxon>
        <taxon>Craniata</taxon>
        <taxon>Vertebrata</taxon>
        <taxon>Euteleostomi</taxon>
        <taxon>Actinopterygii</taxon>
        <taxon>Neopterygii</taxon>
        <taxon>Teleostei</taxon>
        <taxon>Neoteleostei</taxon>
        <taxon>Acanthomorphata</taxon>
        <taxon>Gobiaria</taxon>
        <taxon>Gobiiformes</taxon>
        <taxon>Gobioidei</taxon>
        <taxon>Gobiidae</taxon>
        <taxon>Oxudercinae</taxon>
        <taxon>Periophthalmus</taxon>
    </lineage>
</organism>
<evidence type="ECO:0000256" key="3">
    <source>
        <dbReference type="SAM" id="SignalP"/>
    </source>
</evidence>
<name>A0A3B3Z8Y2_9GOBI</name>
<dbReference type="CDD" id="cd00112">
    <property type="entry name" value="LDLa"/>
    <property type="match status" value="1"/>
</dbReference>
<dbReference type="Proteomes" id="UP000261520">
    <property type="component" value="Unplaced"/>
</dbReference>
<dbReference type="InterPro" id="IPR002172">
    <property type="entry name" value="LDrepeatLR_classA_rpt"/>
</dbReference>
<comment type="caution">
    <text evidence="2">Lacks conserved residue(s) required for the propagation of feature annotation.</text>
</comment>
<dbReference type="PROSITE" id="PS50068">
    <property type="entry name" value="LDLRA_2"/>
    <property type="match status" value="1"/>
</dbReference>
<feature type="signal peptide" evidence="3">
    <location>
        <begin position="1"/>
        <end position="16"/>
    </location>
</feature>
<dbReference type="Ensembl" id="ENSPMGT00000001112.1">
    <property type="protein sequence ID" value="ENSPMGP00000001052.1"/>
    <property type="gene ID" value="ENSPMGG00000000959.1"/>
</dbReference>
<dbReference type="AlphaFoldDB" id="A0A3B3Z8Y2"/>
<dbReference type="Pfam" id="PF00057">
    <property type="entry name" value="Ldl_recept_a"/>
    <property type="match status" value="1"/>
</dbReference>
<dbReference type="STRING" id="409849.ENSPMGP00000001052"/>
<keyword evidence="5" id="KW-1185">Reference proteome</keyword>
<reference evidence="4" key="2">
    <citation type="submission" date="2025-09" db="UniProtKB">
        <authorList>
            <consortium name="Ensembl"/>
        </authorList>
    </citation>
    <scope>IDENTIFICATION</scope>
</reference>
<keyword evidence="3" id="KW-0732">Signal</keyword>
<evidence type="ECO:0000313" key="4">
    <source>
        <dbReference type="Ensembl" id="ENSPMGP00000001052.1"/>
    </source>
</evidence>
<dbReference type="Gene3D" id="4.10.400.10">
    <property type="entry name" value="Low-density Lipoprotein Receptor"/>
    <property type="match status" value="1"/>
</dbReference>
<sequence length="69" mass="7369">MLQLILLTSLLCPVAALALGREDVDILCPLGQFPCGNMSECLPQALHCNGHKDCPNSHCVTFLGTCLSQ</sequence>
<accession>A0A3B3Z8Y2</accession>
<keyword evidence="1" id="KW-1015">Disulfide bond</keyword>